<gene>
    <name evidence="3" type="ORF">B0H16DRAFT_1895514</name>
</gene>
<evidence type="ECO:0008006" key="5">
    <source>
        <dbReference type="Google" id="ProtNLM"/>
    </source>
</evidence>
<feature type="coiled-coil region" evidence="2">
    <location>
        <begin position="9"/>
        <end position="57"/>
    </location>
</feature>
<organism evidence="3 4">
    <name type="scientific">Mycena metata</name>
    <dbReference type="NCBI Taxonomy" id="1033252"/>
    <lineage>
        <taxon>Eukaryota</taxon>
        <taxon>Fungi</taxon>
        <taxon>Dikarya</taxon>
        <taxon>Basidiomycota</taxon>
        <taxon>Agaricomycotina</taxon>
        <taxon>Agaricomycetes</taxon>
        <taxon>Agaricomycetidae</taxon>
        <taxon>Agaricales</taxon>
        <taxon>Marasmiineae</taxon>
        <taxon>Mycenaceae</taxon>
        <taxon>Mycena</taxon>
    </lineage>
</organism>
<protein>
    <recommendedName>
        <fullName evidence="5">Tropomyosin</fullName>
    </recommendedName>
</protein>
<evidence type="ECO:0000256" key="1">
    <source>
        <dbReference type="ARBA" id="ARBA00023054"/>
    </source>
</evidence>
<accession>A0AAD7HMX7</accession>
<proteinExistence type="predicted"/>
<dbReference type="EMBL" id="JARKIB010000203">
    <property type="protein sequence ID" value="KAJ7724378.1"/>
    <property type="molecule type" value="Genomic_DNA"/>
</dbReference>
<reference evidence="3" key="1">
    <citation type="submission" date="2023-03" db="EMBL/GenBank/DDBJ databases">
        <title>Massive genome expansion in bonnet fungi (Mycena s.s.) driven by repeated elements and novel gene families across ecological guilds.</title>
        <authorList>
            <consortium name="Lawrence Berkeley National Laboratory"/>
            <person name="Harder C.B."/>
            <person name="Miyauchi S."/>
            <person name="Viragh M."/>
            <person name="Kuo A."/>
            <person name="Thoen E."/>
            <person name="Andreopoulos B."/>
            <person name="Lu D."/>
            <person name="Skrede I."/>
            <person name="Drula E."/>
            <person name="Henrissat B."/>
            <person name="Morin E."/>
            <person name="Kohler A."/>
            <person name="Barry K."/>
            <person name="LaButti K."/>
            <person name="Morin E."/>
            <person name="Salamov A."/>
            <person name="Lipzen A."/>
            <person name="Mereny Z."/>
            <person name="Hegedus B."/>
            <person name="Baldrian P."/>
            <person name="Stursova M."/>
            <person name="Weitz H."/>
            <person name="Taylor A."/>
            <person name="Grigoriev I.V."/>
            <person name="Nagy L.G."/>
            <person name="Martin F."/>
            <person name="Kauserud H."/>
        </authorList>
    </citation>
    <scope>NUCLEOTIDE SEQUENCE</scope>
    <source>
        <strain evidence="3">CBHHK182m</strain>
    </source>
</reference>
<dbReference type="Pfam" id="PF00261">
    <property type="entry name" value="Tropomyosin"/>
    <property type="match status" value="1"/>
</dbReference>
<dbReference type="AlphaFoldDB" id="A0AAD7HMX7"/>
<evidence type="ECO:0000256" key="2">
    <source>
        <dbReference type="SAM" id="Coils"/>
    </source>
</evidence>
<keyword evidence="4" id="KW-1185">Reference proteome</keyword>
<evidence type="ECO:0000313" key="4">
    <source>
        <dbReference type="Proteomes" id="UP001215598"/>
    </source>
</evidence>
<dbReference type="SUPFAM" id="SSF57997">
    <property type="entry name" value="Tropomyosin"/>
    <property type="match status" value="1"/>
</dbReference>
<comment type="caution">
    <text evidence="3">The sequence shown here is derived from an EMBL/GenBank/DDBJ whole genome shotgun (WGS) entry which is preliminary data.</text>
</comment>
<sequence length="131" mass="14691">MTEVMRVQMAQIQERMVQMRADADAALERAVAAESRVKQLEQTLLEKENDTKSLRVKLDTSEDALDRTHIALRVATESVRALDVKAAQAAGQVAVAQHKRDRWEAKCEEIDAKYRGVKAGLDELDGQMEVL</sequence>
<keyword evidence="1 2" id="KW-0175">Coiled coil</keyword>
<dbReference type="Proteomes" id="UP001215598">
    <property type="component" value="Unassembled WGS sequence"/>
</dbReference>
<dbReference type="InterPro" id="IPR000533">
    <property type="entry name" value="Tropomyosin"/>
</dbReference>
<dbReference type="Gene3D" id="1.20.5.170">
    <property type="match status" value="1"/>
</dbReference>
<evidence type="ECO:0000313" key="3">
    <source>
        <dbReference type="EMBL" id="KAJ7724378.1"/>
    </source>
</evidence>
<name>A0AAD7HMX7_9AGAR</name>